<evidence type="ECO:0000256" key="1">
    <source>
        <dbReference type="SAM" id="Phobius"/>
    </source>
</evidence>
<sequence length="66" mass="7291">MRPCMGRNLNRKLGAPCHTNEACLFPAPALLFMAISPHSLLITAVLQTSCSGVLITWVLWITFFTD</sequence>
<keyword evidence="1" id="KW-0812">Transmembrane</keyword>
<evidence type="ECO:0000313" key="2">
    <source>
        <dbReference type="EMBL" id="JAH51287.1"/>
    </source>
</evidence>
<accession>A0A0E9TCZ2</accession>
<keyword evidence="1" id="KW-0472">Membrane</keyword>
<proteinExistence type="predicted"/>
<name>A0A0E9TCZ2_ANGAN</name>
<protein>
    <submittedName>
        <fullName evidence="2">Uncharacterized protein</fullName>
    </submittedName>
</protein>
<dbReference type="AlphaFoldDB" id="A0A0E9TCZ2"/>
<feature type="transmembrane region" description="Helical" evidence="1">
    <location>
        <begin position="40"/>
        <end position="63"/>
    </location>
</feature>
<reference evidence="2" key="2">
    <citation type="journal article" date="2015" name="Fish Shellfish Immunol.">
        <title>Early steps in the European eel (Anguilla anguilla)-Vibrio vulnificus interaction in the gills: Role of the RtxA13 toxin.</title>
        <authorList>
            <person name="Callol A."/>
            <person name="Pajuelo D."/>
            <person name="Ebbesson L."/>
            <person name="Teles M."/>
            <person name="MacKenzie S."/>
            <person name="Amaro C."/>
        </authorList>
    </citation>
    <scope>NUCLEOTIDE SEQUENCE</scope>
</reference>
<dbReference type="EMBL" id="GBXM01057290">
    <property type="protein sequence ID" value="JAH51287.1"/>
    <property type="molecule type" value="Transcribed_RNA"/>
</dbReference>
<organism evidence="2">
    <name type="scientific">Anguilla anguilla</name>
    <name type="common">European freshwater eel</name>
    <name type="synonym">Muraena anguilla</name>
    <dbReference type="NCBI Taxonomy" id="7936"/>
    <lineage>
        <taxon>Eukaryota</taxon>
        <taxon>Metazoa</taxon>
        <taxon>Chordata</taxon>
        <taxon>Craniata</taxon>
        <taxon>Vertebrata</taxon>
        <taxon>Euteleostomi</taxon>
        <taxon>Actinopterygii</taxon>
        <taxon>Neopterygii</taxon>
        <taxon>Teleostei</taxon>
        <taxon>Anguilliformes</taxon>
        <taxon>Anguillidae</taxon>
        <taxon>Anguilla</taxon>
    </lineage>
</organism>
<reference evidence="2" key="1">
    <citation type="submission" date="2014-11" db="EMBL/GenBank/DDBJ databases">
        <authorList>
            <person name="Amaro Gonzalez C."/>
        </authorList>
    </citation>
    <scope>NUCLEOTIDE SEQUENCE</scope>
</reference>
<keyword evidence="1" id="KW-1133">Transmembrane helix</keyword>